<name>A0A7V0I9M0_DESA2</name>
<dbReference type="Proteomes" id="UP000885706">
    <property type="component" value="Unassembled WGS sequence"/>
</dbReference>
<evidence type="ECO:0000256" key="3">
    <source>
        <dbReference type="ARBA" id="ARBA00022630"/>
    </source>
</evidence>
<dbReference type="Pfam" id="PF01565">
    <property type="entry name" value="FAD_binding_4"/>
    <property type="match status" value="1"/>
</dbReference>
<dbReference type="EMBL" id="DQWQ01000021">
    <property type="protein sequence ID" value="HDD35245.1"/>
    <property type="molecule type" value="Genomic_DNA"/>
</dbReference>
<dbReference type="SUPFAM" id="SSF55103">
    <property type="entry name" value="FAD-linked oxidases, C-terminal domain"/>
    <property type="match status" value="1"/>
</dbReference>
<dbReference type="PANTHER" id="PTHR42934:SF3">
    <property type="entry name" value="D-LACTATE DEHYDROGENASE"/>
    <property type="match status" value="1"/>
</dbReference>
<accession>A0A7V0I9M0</accession>
<keyword evidence="3" id="KW-0285">Flavoprotein</keyword>
<comment type="similarity">
    <text evidence="2">Belongs to the FAD-binding oxidoreductase/transferase type 4 family.</text>
</comment>
<dbReference type="InterPro" id="IPR016164">
    <property type="entry name" value="FAD-linked_Oxase-like_C"/>
</dbReference>
<dbReference type="PROSITE" id="PS51387">
    <property type="entry name" value="FAD_PCMH"/>
    <property type="match status" value="1"/>
</dbReference>
<dbReference type="AlphaFoldDB" id="A0A7V0I9M0"/>
<proteinExistence type="inferred from homology"/>
<dbReference type="InterPro" id="IPR051914">
    <property type="entry name" value="FAD-linked_OxidoTrans_Type4"/>
</dbReference>
<keyword evidence="5" id="KW-0560">Oxidoreductase</keyword>
<evidence type="ECO:0000256" key="4">
    <source>
        <dbReference type="ARBA" id="ARBA00022827"/>
    </source>
</evidence>
<dbReference type="Gene3D" id="3.30.465.10">
    <property type="match status" value="1"/>
</dbReference>
<evidence type="ECO:0000256" key="2">
    <source>
        <dbReference type="ARBA" id="ARBA00008000"/>
    </source>
</evidence>
<evidence type="ECO:0000256" key="5">
    <source>
        <dbReference type="ARBA" id="ARBA00023002"/>
    </source>
</evidence>
<evidence type="ECO:0000259" key="6">
    <source>
        <dbReference type="PROSITE" id="PS51387"/>
    </source>
</evidence>
<feature type="domain" description="FAD-binding PCMH-type" evidence="6">
    <location>
        <begin position="36"/>
        <end position="215"/>
    </location>
</feature>
<sequence length="453" mass="50435">MLPPRVIKAIIKIVGKDFFSDKKEDLLCYAYDATQKSHLPDAVVFPGSAKEISNIIKLANDYHFAVTPRGAGSGMAGGSVPIKKGVVLALTRLNRILEIDEKNLYVWVEPGVITGDLQQAVAEKGLFYPPDPASLSFSTIGGNVATCAGGARAVKYGVTKDYVLALEIVLPTGEIIYTGKKTVKGVSGYDLVPLFVGSEGTLGIFTKILLRLLPLPPQRGTILLNIKNLKILPDLLVKLLYLPERPTAIEFMDDLCRECLKEKFSFSLPPGEGLLLLEADGSEREVDFILDTIITIAKTLNIEIIAKEKGEKNELWEIRRALSPAIFKFGERKRNYDIVVPYKNILTMILYLKKIREKYGFFILCFGHIGDGNLHVNILYDAQKEDKVEEIAKKIIKKTLNLEGSISGEHGIGFKNITYLSWEIKPHTLFLMQKIKQFFDPNNILNPGKIFPL</sequence>
<dbReference type="FunFam" id="3.30.70.2740:FF:000001">
    <property type="entry name" value="D-lactate dehydrogenase mitochondrial"/>
    <property type="match status" value="1"/>
</dbReference>
<dbReference type="GO" id="GO:0016491">
    <property type="term" value="F:oxidoreductase activity"/>
    <property type="evidence" value="ECO:0007669"/>
    <property type="project" value="UniProtKB-KW"/>
</dbReference>
<dbReference type="InterPro" id="IPR016171">
    <property type="entry name" value="Vanillyl_alc_oxidase_C-sub2"/>
</dbReference>
<dbReference type="Gene3D" id="1.10.45.10">
    <property type="entry name" value="Vanillyl-alcohol Oxidase, Chain A, domain 4"/>
    <property type="match status" value="1"/>
</dbReference>
<dbReference type="Pfam" id="PF02913">
    <property type="entry name" value="FAD-oxidase_C"/>
    <property type="match status" value="1"/>
</dbReference>
<dbReference type="PANTHER" id="PTHR42934">
    <property type="entry name" value="GLYCOLATE OXIDASE SUBUNIT GLCD"/>
    <property type="match status" value="1"/>
</dbReference>
<dbReference type="InterPro" id="IPR004113">
    <property type="entry name" value="FAD-bd_oxidored_4_C"/>
</dbReference>
<evidence type="ECO:0000313" key="7">
    <source>
        <dbReference type="EMBL" id="HDD35245.1"/>
    </source>
</evidence>
<dbReference type="InterPro" id="IPR006094">
    <property type="entry name" value="Oxid_FAD_bind_N"/>
</dbReference>
<gene>
    <name evidence="7" type="ORF">ENF30_00425</name>
</gene>
<organism evidence="7">
    <name type="scientific">Desulfofervidus auxilii</name>
    <dbReference type="NCBI Taxonomy" id="1621989"/>
    <lineage>
        <taxon>Bacteria</taxon>
        <taxon>Pseudomonadati</taxon>
        <taxon>Thermodesulfobacteriota</taxon>
        <taxon>Candidatus Desulfofervidia</taxon>
        <taxon>Candidatus Desulfofervidales</taxon>
        <taxon>Candidatus Desulfofervidaceae</taxon>
        <taxon>Candidatus Desulfofervidus</taxon>
    </lineage>
</organism>
<dbReference type="GO" id="GO:0071949">
    <property type="term" value="F:FAD binding"/>
    <property type="evidence" value="ECO:0007669"/>
    <property type="project" value="InterPro"/>
</dbReference>
<reference evidence="7" key="1">
    <citation type="journal article" date="2020" name="mSystems">
        <title>Genome- and Community-Level Interaction Insights into Carbon Utilization and Element Cycling Functions of Hydrothermarchaeota in Hydrothermal Sediment.</title>
        <authorList>
            <person name="Zhou Z."/>
            <person name="Liu Y."/>
            <person name="Xu W."/>
            <person name="Pan J."/>
            <person name="Luo Z.H."/>
            <person name="Li M."/>
        </authorList>
    </citation>
    <scope>NUCLEOTIDE SEQUENCE [LARGE SCALE GENOMIC DNA]</scope>
    <source>
        <strain evidence="7">HyVt-113</strain>
    </source>
</reference>
<dbReference type="InterPro" id="IPR016169">
    <property type="entry name" value="FAD-bd_PCMH_sub2"/>
</dbReference>
<comment type="caution">
    <text evidence="7">The sequence shown here is derived from an EMBL/GenBank/DDBJ whole genome shotgun (WGS) entry which is preliminary data.</text>
</comment>
<dbReference type="FunFam" id="1.10.45.10:FF:000001">
    <property type="entry name" value="D-lactate dehydrogenase mitochondrial"/>
    <property type="match status" value="1"/>
</dbReference>
<evidence type="ECO:0000256" key="1">
    <source>
        <dbReference type="ARBA" id="ARBA00001974"/>
    </source>
</evidence>
<dbReference type="InterPro" id="IPR016166">
    <property type="entry name" value="FAD-bd_PCMH"/>
</dbReference>
<dbReference type="SUPFAM" id="SSF56176">
    <property type="entry name" value="FAD-binding/transporter-associated domain-like"/>
    <property type="match status" value="1"/>
</dbReference>
<dbReference type="Gene3D" id="3.30.70.2740">
    <property type="match status" value="1"/>
</dbReference>
<protein>
    <submittedName>
        <fullName evidence="7">FAD-binding oxidoreductase</fullName>
    </submittedName>
</protein>
<comment type="cofactor">
    <cofactor evidence="1">
        <name>FAD</name>
        <dbReference type="ChEBI" id="CHEBI:57692"/>
    </cofactor>
</comment>
<dbReference type="InterPro" id="IPR036318">
    <property type="entry name" value="FAD-bd_PCMH-like_sf"/>
</dbReference>
<keyword evidence="4" id="KW-0274">FAD</keyword>